<keyword evidence="2" id="KW-1185">Reference proteome</keyword>
<accession>A0A8J3NCQ7</accession>
<protein>
    <submittedName>
        <fullName evidence="1">Uncharacterized protein</fullName>
    </submittedName>
</protein>
<reference evidence="1" key="1">
    <citation type="submission" date="2021-01" db="EMBL/GenBank/DDBJ databases">
        <title>Whole genome shotgun sequence of Actinocatenispora rupis NBRC 107355.</title>
        <authorList>
            <person name="Komaki H."/>
            <person name="Tamura T."/>
        </authorList>
    </citation>
    <scope>NUCLEOTIDE SEQUENCE</scope>
    <source>
        <strain evidence="1">NBRC 107355</strain>
    </source>
</reference>
<evidence type="ECO:0000313" key="2">
    <source>
        <dbReference type="Proteomes" id="UP000612808"/>
    </source>
</evidence>
<organism evidence="1 2">
    <name type="scientific">Actinocatenispora rupis</name>
    <dbReference type="NCBI Taxonomy" id="519421"/>
    <lineage>
        <taxon>Bacteria</taxon>
        <taxon>Bacillati</taxon>
        <taxon>Actinomycetota</taxon>
        <taxon>Actinomycetes</taxon>
        <taxon>Micromonosporales</taxon>
        <taxon>Micromonosporaceae</taxon>
        <taxon>Actinocatenispora</taxon>
    </lineage>
</organism>
<dbReference type="AlphaFoldDB" id="A0A8J3NCQ7"/>
<evidence type="ECO:0000313" key="1">
    <source>
        <dbReference type="EMBL" id="GID10709.1"/>
    </source>
</evidence>
<name>A0A8J3NCQ7_9ACTN</name>
<comment type="caution">
    <text evidence="1">The sequence shown here is derived from an EMBL/GenBank/DDBJ whole genome shotgun (WGS) entry which is preliminary data.</text>
</comment>
<sequence>MIGIDLLVRTALWEDASGGDHGVVLLEDTAHSVVGSLGGEDVSAFMTALLERGMDLVLDLGVPVLPVLHGWSVSLGAGDELTIAWPSASPLAAGPVELPAGWAALARGERRVLILAGLDLGLAALPAGGALIRPELACRNGTLAGGVARFVP</sequence>
<dbReference type="RefSeq" id="WP_203656145.1">
    <property type="nucleotide sequence ID" value="NZ_BAAAZM010000003.1"/>
</dbReference>
<gene>
    <name evidence="1" type="ORF">Aru02nite_15980</name>
</gene>
<dbReference type="Proteomes" id="UP000612808">
    <property type="component" value="Unassembled WGS sequence"/>
</dbReference>
<dbReference type="EMBL" id="BOMB01000009">
    <property type="protein sequence ID" value="GID10709.1"/>
    <property type="molecule type" value="Genomic_DNA"/>
</dbReference>
<proteinExistence type="predicted"/>